<dbReference type="Pfam" id="PF13439">
    <property type="entry name" value="Glyco_transf_4"/>
    <property type="match status" value="1"/>
</dbReference>
<proteinExistence type="predicted"/>
<evidence type="ECO:0000256" key="2">
    <source>
        <dbReference type="ARBA" id="ARBA00022679"/>
    </source>
</evidence>
<keyword evidence="6" id="KW-1185">Reference proteome</keyword>
<dbReference type="SUPFAM" id="SSF53756">
    <property type="entry name" value="UDP-Glycosyltransferase/glycogen phosphorylase"/>
    <property type="match status" value="1"/>
</dbReference>
<feature type="domain" description="Glycosyltransferase subfamily 4-like N-terminal" evidence="4">
    <location>
        <begin position="21"/>
        <end position="157"/>
    </location>
</feature>
<dbReference type="Pfam" id="PF00534">
    <property type="entry name" value="Glycos_transf_1"/>
    <property type="match status" value="1"/>
</dbReference>
<dbReference type="GO" id="GO:0016757">
    <property type="term" value="F:glycosyltransferase activity"/>
    <property type="evidence" value="ECO:0007669"/>
    <property type="project" value="UniProtKB-KW"/>
</dbReference>
<dbReference type="Proteomes" id="UP000237344">
    <property type="component" value="Unassembled WGS sequence"/>
</dbReference>
<dbReference type="EMBL" id="POTC01000061">
    <property type="protein sequence ID" value="POF61542.1"/>
    <property type="molecule type" value="Genomic_DNA"/>
</dbReference>
<evidence type="ECO:0000259" key="4">
    <source>
        <dbReference type="Pfam" id="PF13439"/>
    </source>
</evidence>
<gene>
    <name evidence="5" type="ORF">KMAL_28330</name>
</gene>
<dbReference type="Gene3D" id="3.40.50.2000">
    <property type="entry name" value="Glycogen Phosphorylase B"/>
    <property type="match status" value="2"/>
</dbReference>
<accession>A0A2S3VY65</accession>
<organism evidence="5 6">
    <name type="scientific">Novacetimonas maltaceti</name>
    <dbReference type="NCBI Taxonomy" id="1203393"/>
    <lineage>
        <taxon>Bacteria</taxon>
        <taxon>Pseudomonadati</taxon>
        <taxon>Pseudomonadota</taxon>
        <taxon>Alphaproteobacteria</taxon>
        <taxon>Acetobacterales</taxon>
        <taxon>Acetobacteraceae</taxon>
        <taxon>Novacetimonas</taxon>
    </lineage>
</organism>
<evidence type="ECO:0000313" key="6">
    <source>
        <dbReference type="Proteomes" id="UP000237344"/>
    </source>
</evidence>
<keyword evidence="1" id="KW-0328">Glycosyltransferase</keyword>
<dbReference type="CDD" id="cd03811">
    <property type="entry name" value="GT4_GT28_WabH-like"/>
    <property type="match status" value="1"/>
</dbReference>
<name>A0A2S3VY65_9PROT</name>
<feature type="domain" description="Glycosyl transferase family 1" evidence="3">
    <location>
        <begin position="169"/>
        <end position="326"/>
    </location>
</feature>
<sequence>MSMPDVPPVRVLHIMAGRGNGGAELYSTDVILSLQRAGLAQRVVMRPDAPRTAELRAAGVDVVTAPLRPPLTAMQRWRMGREIARYRPDIVHCWLRRAAELTPRRTGRAAQVIGWFGNYKDLRAFSHCRWFVGCTPDMAQSMQARGVAAGHVAYIPTFPSVEDAPPVSRQSMHTPDNARVLLTLSRLHEAKGLETLLHALRDLPDCYLWMAGDGPLRDALGELAATLGVASRVRFLGWRTDRGALLAAADICVLPSRYEPFGTVILDAWSVRAPLVACASAGPRAHVRDGENGMLVPIDDVAALTHALRAVLDDPALRARIVAGGYAQYRARYTREAVTRQWLDYYRHICAPGQD</sequence>
<evidence type="ECO:0000256" key="1">
    <source>
        <dbReference type="ARBA" id="ARBA00022676"/>
    </source>
</evidence>
<reference evidence="5 6" key="1">
    <citation type="submission" date="2018-01" db="EMBL/GenBank/DDBJ databases">
        <title>Draft Genome Sequence of Komagataeibacter maltaceti LMG 1529, a Vinegar Producing Acetic Acid Bacterium Isolated from Malt Vinegar Brewery Acetifiers.</title>
        <authorList>
            <person name="Zhang Q."/>
            <person name="Hollensteiner J."/>
            <person name="Poehlein A."/>
            <person name="Daniel R."/>
        </authorList>
    </citation>
    <scope>NUCLEOTIDE SEQUENCE [LARGE SCALE GENOMIC DNA]</scope>
    <source>
        <strain evidence="5 6">LMG 1529</strain>
    </source>
</reference>
<evidence type="ECO:0000259" key="3">
    <source>
        <dbReference type="Pfam" id="PF00534"/>
    </source>
</evidence>
<evidence type="ECO:0000313" key="5">
    <source>
        <dbReference type="EMBL" id="POF61542.1"/>
    </source>
</evidence>
<dbReference type="InterPro" id="IPR001296">
    <property type="entry name" value="Glyco_trans_1"/>
</dbReference>
<dbReference type="AlphaFoldDB" id="A0A2S3VY65"/>
<dbReference type="PANTHER" id="PTHR12526:SF510">
    <property type="entry name" value="D-INOSITOL 3-PHOSPHATE GLYCOSYLTRANSFERASE"/>
    <property type="match status" value="1"/>
</dbReference>
<keyword evidence="2 5" id="KW-0808">Transferase</keyword>
<protein>
    <submittedName>
        <fullName evidence="5">Glycosyl transferases group 1</fullName>
    </submittedName>
</protein>
<dbReference type="PANTHER" id="PTHR12526">
    <property type="entry name" value="GLYCOSYLTRANSFERASE"/>
    <property type="match status" value="1"/>
</dbReference>
<comment type="caution">
    <text evidence="5">The sequence shown here is derived from an EMBL/GenBank/DDBJ whole genome shotgun (WGS) entry which is preliminary data.</text>
</comment>
<dbReference type="InterPro" id="IPR028098">
    <property type="entry name" value="Glyco_trans_4-like_N"/>
</dbReference>